<dbReference type="Gene3D" id="3.30.1330.30">
    <property type="match status" value="1"/>
</dbReference>
<dbReference type="PANTHER" id="PTHR43191:SF2">
    <property type="entry name" value="RRNA METHYLTRANSFERASE 3, MITOCHONDRIAL"/>
    <property type="match status" value="1"/>
</dbReference>
<dbReference type="InterPro" id="IPR029064">
    <property type="entry name" value="Ribosomal_eL30-like_sf"/>
</dbReference>
<protein>
    <submittedName>
        <fullName evidence="5">TrmH family RNA methyltransferase</fullName>
    </submittedName>
</protein>
<comment type="similarity">
    <text evidence="1">Belongs to the class IV-like SAM-binding methyltransferase superfamily. RNA methyltransferase TrmH family.</text>
</comment>
<feature type="domain" description="RNA 2-O ribose methyltransferase substrate binding" evidence="4">
    <location>
        <begin position="31"/>
        <end position="102"/>
    </location>
</feature>
<dbReference type="InterPro" id="IPR013123">
    <property type="entry name" value="SpoU_subst-bd"/>
</dbReference>
<dbReference type="InterPro" id="IPR029026">
    <property type="entry name" value="tRNA_m1G_MTases_N"/>
</dbReference>
<dbReference type="Proteomes" id="UP001597427">
    <property type="component" value="Unassembled WGS sequence"/>
</dbReference>
<dbReference type="RefSeq" id="WP_379981240.1">
    <property type="nucleotide sequence ID" value="NZ_JBHUMO010000043.1"/>
</dbReference>
<sequence>MIEIQSTKNTYVKELKKLHRKKGREEQQRYLLEGFHLVEEALRSEATVVDILISPRGAKEWASWIAEQTVPMTYISEEVMEAISEQPTPQGILAVVSFPKPKKMTLQGKWLLLDCVQDPGNVGTMIRTADAAGFTGVFLGEGTADIYNLKTLRSMQGSHFHIEIQQGDVEQVCQAFQAAAIPVYGSELNEQAVPYNTIKKTEQVAIIMGNEGQGVSKALLSKTDANLYIPIYGKAESLNVGVAAGILMYHFS</sequence>
<dbReference type="PANTHER" id="PTHR43191">
    <property type="entry name" value="RRNA METHYLTRANSFERASE 3"/>
    <property type="match status" value="1"/>
</dbReference>
<dbReference type="SUPFAM" id="SSF75217">
    <property type="entry name" value="alpha/beta knot"/>
    <property type="match status" value="1"/>
</dbReference>
<dbReference type="Gene3D" id="3.40.1280.10">
    <property type="match status" value="1"/>
</dbReference>
<evidence type="ECO:0000256" key="2">
    <source>
        <dbReference type="ARBA" id="ARBA00022603"/>
    </source>
</evidence>
<dbReference type="EMBL" id="JBHUMO010000043">
    <property type="protein sequence ID" value="MFD2729153.1"/>
    <property type="molecule type" value="Genomic_DNA"/>
</dbReference>
<comment type="caution">
    <text evidence="5">The sequence shown here is derived from an EMBL/GenBank/DDBJ whole genome shotgun (WGS) entry which is preliminary data.</text>
</comment>
<dbReference type="SMART" id="SM00967">
    <property type="entry name" value="SpoU_sub_bind"/>
    <property type="match status" value="1"/>
</dbReference>
<evidence type="ECO:0000313" key="6">
    <source>
        <dbReference type="Proteomes" id="UP001597427"/>
    </source>
</evidence>
<evidence type="ECO:0000313" key="5">
    <source>
        <dbReference type="EMBL" id="MFD2729153.1"/>
    </source>
</evidence>
<accession>A0ABW5TL21</accession>
<organism evidence="5 6">
    <name type="scientific">Enterococcus camelliae</name>
    <dbReference type="NCBI Taxonomy" id="453959"/>
    <lineage>
        <taxon>Bacteria</taxon>
        <taxon>Bacillati</taxon>
        <taxon>Bacillota</taxon>
        <taxon>Bacilli</taxon>
        <taxon>Lactobacillales</taxon>
        <taxon>Enterococcaceae</taxon>
        <taxon>Enterococcus</taxon>
    </lineage>
</organism>
<dbReference type="InterPro" id="IPR053888">
    <property type="entry name" value="MRM3-like_sub_bind"/>
</dbReference>
<reference evidence="6" key="1">
    <citation type="journal article" date="2019" name="Int. J. Syst. Evol. Microbiol.">
        <title>The Global Catalogue of Microorganisms (GCM) 10K type strain sequencing project: providing services to taxonomists for standard genome sequencing and annotation.</title>
        <authorList>
            <consortium name="The Broad Institute Genomics Platform"/>
            <consortium name="The Broad Institute Genome Sequencing Center for Infectious Disease"/>
            <person name="Wu L."/>
            <person name="Ma J."/>
        </authorList>
    </citation>
    <scope>NUCLEOTIDE SEQUENCE [LARGE SCALE GENOMIC DNA]</scope>
    <source>
        <strain evidence="6">TISTR 932</strain>
    </source>
</reference>
<evidence type="ECO:0000256" key="1">
    <source>
        <dbReference type="ARBA" id="ARBA00007228"/>
    </source>
</evidence>
<keyword evidence="3" id="KW-0808">Transferase</keyword>
<dbReference type="InterPro" id="IPR001537">
    <property type="entry name" value="SpoU_MeTrfase"/>
</dbReference>
<keyword evidence="2 5" id="KW-0489">Methyltransferase</keyword>
<dbReference type="InterPro" id="IPR051259">
    <property type="entry name" value="rRNA_Methyltransferase"/>
</dbReference>
<dbReference type="GO" id="GO:0032259">
    <property type="term" value="P:methylation"/>
    <property type="evidence" value="ECO:0007669"/>
    <property type="project" value="UniProtKB-KW"/>
</dbReference>
<dbReference type="Pfam" id="PF00588">
    <property type="entry name" value="SpoU_methylase"/>
    <property type="match status" value="1"/>
</dbReference>
<evidence type="ECO:0000259" key="4">
    <source>
        <dbReference type="SMART" id="SM00967"/>
    </source>
</evidence>
<dbReference type="Pfam" id="PF22435">
    <property type="entry name" value="MRM3-like_sub_bind"/>
    <property type="match status" value="1"/>
</dbReference>
<dbReference type="SUPFAM" id="SSF55315">
    <property type="entry name" value="L30e-like"/>
    <property type="match status" value="1"/>
</dbReference>
<gene>
    <name evidence="5" type="ORF">ACFSR0_06930</name>
</gene>
<keyword evidence="6" id="KW-1185">Reference proteome</keyword>
<dbReference type="CDD" id="cd18095">
    <property type="entry name" value="SpoU-like_rRNA-MTase"/>
    <property type="match status" value="1"/>
</dbReference>
<evidence type="ECO:0000256" key="3">
    <source>
        <dbReference type="ARBA" id="ARBA00022679"/>
    </source>
</evidence>
<proteinExistence type="inferred from homology"/>
<dbReference type="GO" id="GO:0008168">
    <property type="term" value="F:methyltransferase activity"/>
    <property type="evidence" value="ECO:0007669"/>
    <property type="project" value="UniProtKB-KW"/>
</dbReference>
<name>A0ABW5TL21_9ENTE</name>
<dbReference type="InterPro" id="IPR029028">
    <property type="entry name" value="Alpha/beta_knot_MTases"/>
</dbReference>